<reference evidence="2 3" key="1">
    <citation type="submission" date="2008-03" db="EMBL/GenBank/DDBJ databases">
        <title>Sequencing of the draft genome and assembly of Burkholderia ambifaria IOP40-10.</title>
        <authorList>
            <consortium name="US DOE Joint Genome Institute (JGI-PGF)"/>
            <person name="Copeland A."/>
            <person name="Lucas S."/>
            <person name="Lapidus A."/>
            <person name="Glavina del Rio T."/>
            <person name="Dalin E."/>
            <person name="Tice H."/>
            <person name="Bruce D."/>
            <person name="Goodwin L."/>
            <person name="Pitluck S."/>
            <person name="Larimer F."/>
            <person name="Land M.L."/>
            <person name="Hauser L."/>
            <person name="Tiedje J."/>
            <person name="Richardson P."/>
        </authorList>
    </citation>
    <scope>NUCLEOTIDE SEQUENCE [LARGE SCALE GENOMIC DNA]</scope>
    <source>
        <strain evidence="2 3">IOP40-10</strain>
    </source>
</reference>
<gene>
    <name evidence="2" type="ORF">BamIOP4010DRAFT_1310</name>
</gene>
<dbReference type="EMBL" id="ABLC01000018">
    <property type="protein sequence ID" value="EDT05183.1"/>
    <property type="molecule type" value="Genomic_DNA"/>
</dbReference>
<dbReference type="Proteomes" id="UP000005463">
    <property type="component" value="Unassembled WGS sequence"/>
</dbReference>
<evidence type="ECO:0000259" key="1">
    <source>
        <dbReference type="PROSITE" id="PS51154"/>
    </source>
</evidence>
<organism evidence="2 3">
    <name type="scientific">Burkholderia ambifaria IOP40-10</name>
    <dbReference type="NCBI Taxonomy" id="396596"/>
    <lineage>
        <taxon>Bacteria</taxon>
        <taxon>Pseudomonadati</taxon>
        <taxon>Pseudomonadota</taxon>
        <taxon>Betaproteobacteria</taxon>
        <taxon>Burkholderiales</taxon>
        <taxon>Burkholderiaceae</taxon>
        <taxon>Burkholderia</taxon>
        <taxon>Burkholderia cepacia complex</taxon>
    </lineage>
</organism>
<protein>
    <submittedName>
        <fullName evidence="2">Appr-1-p processing domain protein</fullName>
    </submittedName>
</protein>
<accession>B1FBA1</accession>
<evidence type="ECO:0000313" key="3">
    <source>
        <dbReference type="Proteomes" id="UP000005463"/>
    </source>
</evidence>
<dbReference type="InterPro" id="IPR043472">
    <property type="entry name" value="Macro_dom-like"/>
</dbReference>
<sequence>MKLILCAINVQLSDAWRVAFEDCEDVSIVRGDILEQSADAIVSPANSFGWMGGGIGRLYRNRFGSVLEHCVMRAITECRHCELPVGEAIAVPTRDPAIPNLIVAPTVRMPSDVSASNHAYLALAAALRTAKFHRFASVLSPGLCTGGGRMHPVQAAYQMRQAYIDSIAELPHGEQGQPSAAIGQPVIC</sequence>
<dbReference type="RefSeq" id="WP_006750513.1">
    <property type="nucleotide sequence ID" value="NZ_ABLC01000018.1"/>
</dbReference>
<dbReference type="Pfam" id="PF01661">
    <property type="entry name" value="Macro"/>
    <property type="match status" value="1"/>
</dbReference>
<dbReference type="PROSITE" id="PS51154">
    <property type="entry name" value="MACRO"/>
    <property type="match status" value="1"/>
</dbReference>
<dbReference type="AlphaFoldDB" id="B1FBA1"/>
<dbReference type="InterPro" id="IPR002589">
    <property type="entry name" value="Macro_dom"/>
</dbReference>
<proteinExistence type="predicted"/>
<name>B1FBA1_9BURK</name>
<dbReference type="PATRIC" id="fig|396596.7.peg.6619"/>
<feature type="domain" description="Macro" evidence="1">
    <location>
        <begin position="13"/>
        <end position="188"/>
    </location>
</feature>
<dbReference type="SMART" id="SM00506">
    <property type="entry name" value="A1pp"/>
    <property type="match status" value="1"/>
</dbReference>
<evidence type="ECO:0000313" key="2">
    <source>
        <dbReference type="EMBL" id="EDT05183.1"/>
    </source>
</evidence>
<dbReference type="SUPFAM" id="SSF52949">
    <property type="entry name" value="Macro domain-like"/>
    <property type="match status" value="1"/>
</dbReference>
<comment type="caution">
    <text evidence="2">The sequence shown here is derived from an EMBL/GenBank/DDBJ whole genome shotgun (WGS) entry which is preliminary data.</text>
</comment>
<dbReference type="Gene3D" id="3.40.220.10">
    <property type="entry name" value="Leucine Aminopeptidase, subunit E, domain 1"/>
    <property type="match status" value="1"/>
</dbReference>